<reference evidence="5 6" key="1">
    <citation type="submission" date="2016-11" db="EMBL/GenBank/DDBJ databases">
        <authorList>
            <person name="Jaros S."/>
            <person name="Januszkiewicz K."/>
            <person name="Wedrychowicz H."/>
        </authorList>
    </citation>
    <scope>NUCLEOTIDE SEQUENCE [LARGE SCALE GENOMIC DNA]</scope>
    <source>
        <strain evidence="5 6">DSM 18899</strain>
    </source>
</reference>
<dbReference type="InterPro" id="IPR029787">
    <property type="entry name" value="Nucleotide_cyclase"/>
</dbReference>
<dbReference type="SMART" id="SM00267">
    <property type="entry name" value="GGDEF"/>
    <property type="match status" value="1"/>
</dbReference>
<dbReference type="Gene3D" id="3.30.70.270">
    <property type="match status" value="1"/>
</dbReference>
<dbReference type="GO" id="GO:0052621">
    <property type="term" value="F:diguanylate cyclase activity"/>
    <property type="evidence" value="ECO:0007669"/>
    <property type="project" value="UniProtKB-EC"/>
</dbReference>
<organism evidence="5 6">
    <name type="scientific">Chitinimonas taiwanensis DSM 18899</name>
    <dbReference type="NCBI Taxonomy" id="1121279"/>
    <lineage>
        <taxon>Bacteria</taxon>
        <taxon>Pseudomonadati</taxon>
        <taxon>Pseudomonadota</taxon>
        <taxon>Betaproteobacteria</taxon>
        <taxon>Neisseriales</taxon>
        <taxon>Chitinibacteraceae</taxon>
        <taxon>Chitinimonas</taxon>
    </lineage>
</organism>
<name>A0A1K2HRN0_9NEIS</name>
<dbReference type="PANTHER" id="PTHR45138">
    <property type="entry name" value="REGULATORY COMPONENTS OF SENSORY TRANSDUCTION SYSTEM"/>
    <property type="match status" value="1"/>
</dbReference>
<dbReference type="OrthoDB" id="9813903at2"/>
<dbReference type="Pfam" id="PF00990">
    <property type="entry name" value="GGDEF"/>
    <property type="match status" value="1"/>
</dbReference>
<evidence type="ECO:0000313" key="5">
    <source>
        <dbReference type="EMBL" id="SFZ79217.1"/>
    </source>
</evidence>
<dbReference type="Proteomes" id="UP000186513">
    <property type="component" value="Unassembled WGS sequence"/>
</dbReference>
<dbReference type="AlphaFoldDB" id="A0A1K2HRN0"/>
<dbReference type="InterPro" id="IPR050469">
    <property type="entry name" value="Diguanylate_Cyclase"/>
</dbReference>
<dbReference type="CDD" id="cd01949">
    <property type="entry name" value="GGDEF"/>
    <property type="match status" value="1"/>
</dbReference>
<evidence type="ECO:0000256" key="1">
    <source>
        <dbReference type="ARBA" id="ARBA00012528"/>
    </source>
</evidence>
<dbReference type="PANTHER" id="PTHR45138:SF9">
    <property type="entry name" value="DIGUANYLATE CYCLASE DGCM-RELATED"/>
    <property type="match status" value="1"/>
</dbReference>
<evidence type="ECO:0000313" key="6">
    <source>
        <dbReference type="Proteomes" id="UP000186513"/>
    </source>
</evidence>
<comment type="catalytic activity">
    <reaction evidence="2">
        <text>2 GTP = 3',3'-c-di-GMP + 2 diphosphate</text>
        <dbReference type="Rhea" id="RHEA:24898"/>
        <dbReference type="ChEBI" id="CHEBI:33019"/>
        <dbReference type="ChEBI" id="CHEBI:37565"/>
        <dbReference type="ChEBI" id="CHEBI:58805"/>
        <dbReference type="EC" id="2.7.7.65"/>
    </reaction>
</comment>
<dbReference type="RefSeq" id="WP_072429926.1">
    <property type="nucleotide sequence ID" value="NZ_FPKR01000015.1"/>
</dbReference>
<evidence type="ECO:0000259" key="4">
    <source>
        <dbReference type="PROSITE" id="PS50887"/>
    </source>
</evidence>
<accession>A0A1K2HRN0</accession>
<gene>
    <name evidence="5" type="ORF">SAMN02745887_03447</name>
</gene>
<evidence type="ECO:0000256" key="2">
    <source>
        <dbReference type="ARBA" id="ARBA00034247"/>
    </source>
</evidence>
<dbReference type="SUPFAM" id="SSF55073">
    <property type="entry name" value="Nucleotide cyclase"/>
    <property type="match status" value="1"/>
</dbReference>
<protein>
    <recommendedName>
        <fullName evidence="1">diguanylate cyclase</fullName>
        <ecNumber evidence="1">2.7.7.65</ecNumber>
    </recommendedName>
</protein>
<proteinExistence type="predicted"/>
<dbReference type="NCBIfam" id="TIGR00254">
    <property type="entry name" value="GGDEF"/>
    <property type="match status" value="1"/>
</dbReference>
<dbReference type="STRING" id="1121279.SAMN02745887_03447"/>
<keyword evidence="6" id="KW-1185">Reference proteome</keyword>
<dbReference type="FunFam" id="3.30.70.270:FF:000001">
    <property type="entry name" value="Diguanylate cyclase domain protein"/>
    <property type="match status" value="1"/>
</dbReference>
<feature type="coiled-coil region" evidence="3">
    <location>
        <begin position="416"/>
        <end position="450"/>
    </location>
</feature>
<sequence>MSSKLTNPTDLARETLKLLAARRIAPTPERYEEIYFEIAEGKPRQGGAGQALLAELLAALHALPKQTPELKRQIVQIEKAGVARDWSVIPPVLLQAIEAQGGQASLTRAWAELIRELINQWDLRSPHFTATRKRESLAKVLLNFGNYPNLLNEKLDALVRSWADGAGGGGEITPLEEEGAVVAASSEVAVSMQASAATATSGPAAGDWQRWRELLSAALRQGLAERLIGYPGLQEEASSLALAAEAVSSEQGLEFLAQRLRKFWTQLAVQTEHDERVTAALVNLLRLLSDNLLEMSGADDWVRGQVAVVNDLLAKPLSMNRLYQIETGFKEVFYKQSMLKHNLDEAQETLRNMISLFIDRLGGMAESTGGYHSKIEAYAGRIEAVRGIPGLNQLLDELMQDTRSMQLDMARSHEELVAARSEAQAADQRIKELENQLREISEKIREDQLTGALNRRGFDEAFMAEIARAERSGKPLCLAMLDIDNFKKLNDQRGHQAGDDALIHLVKVVKEVLRPTDIVARYGGEEFVVLLPELLLTEAASVMQRVQRELTRRFFLHNNERVLITFSAGVARYEPGEDAERAVERADQAMYQAKKSGKNQVISASGAA</sequence>
<feature type="domain" description="GGDEF" evidence="4">
    <location>
        <begin position="474"/>
        <end position="606"/>
    </location>
</feature>
<dbReference type="InterPro" id="IPR000160">
    <property type="entry name" value="GGDEF_dom"/>
</dbReference>
<evidence type="ECO:0000256" key="3">
    <source>
        <dbReference type="SAM" id="Coils"/>
    </source>
</evidence>
<dbReference type="EC" id="2.7.7.65" evidence="1"/>
<dbReference type="InterPro" id="IPR043128">
    <property type="entry name" value="Rev_trsase/Diguanyl_cyclase"/>
</dbReference>
<dbReference type="EMBL" id="FPKR01000015">
    <property type="protein sequence ID" value="SFZ79217.1"/>
    <property type="molecule type" value="Genomic_DNA"/>
</dbReference>
<keyword evidence="3" id="KW-0175">Coiled coil</keyword>
<dbReference type="PROSITE" id="PS50887">
    <property type="entry name" value="GGDEF"/>
    <property type="match status" value="1"/>
</dbReference>